<proteinExistence type="predicted"/>
<dbReference type="AlphaFoldDB" id="A0A3N4YKR3"/>
<keyword evidence="3" id="KW-1185">Reference proteome</keyword>
<dbReference type="InterPro" id="IPR010499">
    <property type="entry name" value="AraC_E-bd"/>
</dbReference>
<gene>
    <name evidence="2" type="ORF">EDD34_0592</name>
</gene>
<name>A0A3N4YKR3_9MICO</name>
<sequence length="162" mass="17883">MTVDPVITTRQASPYVGWRRTIHVDQFPEVADKIPVTLEWLEEHGVTVNGAPFFRYHVVRVPDHVDVSCCIPVEGESPVGPGMVADVLPAGRYAGVRHVGHPDGLVELTAQLVEWGTRTGRSWDVASDGSDDVWAGRVETYFSPPDVPIDQWETEVAIRLAD</sequence>
<feature type="domain" description="AraC effector-binding" evidence="1">
    <location>
        <begin position="3"/>
        <end position="161"/>
    </location>
</feature>
<dbReference type="Proteomes" id="UP000280501">
    <property type="component" value="Unassembled WGS sequence"/>
</dbReference>
<dbReference type="EMBL" id="RKQZ01000001">
    <property type="protein sequence ID" value="RPF20016.1"/>
    <property type="molecule type" value="Genomic_DNA"/>
</dbReference>
<reference evidence="2 3" key="1">
    <citation type="submission" date="2018-11" db="EMBL/GenBank/DDBJ databases">
        <title>Sequencing the genomes of 1000 actinobacteria strains.</title>
        <authorList>
            <person name="Klenk H.-P."/>
        </authorList>
    </citation>
    <scope>NUCLEOTIDE SEQUENCE [LARGE SCALE GENOMIC DNA]</scope>
    <source>
        <strain evidence="2 3">DSM 15700</strain>
    </source>
</reference>
<dbReference type="InterPro" id="IPR011256">
    <property type="entry name" value="Reg_factor_effector_dom_sf"/>
</dbReference>
<evidence type="ECO:0000259" key="1">
    <source>
        <dbReference type="SMART" id="SM00871"/>
    </source>
</evidence>
<dbReference type="Gene3D" id="3.20.80.10">
    <property type="entry name" value="Regulatory factor, effector binding domain"/>
    <property type="match status" value="1"/>
</dbReference>
<dbReference type="SMART" id="SM00871">
    <property type="entry name" value="AraC_E_bind"/>
    <property type="match status" value="1"/>
</dbReference>
<dbReference type="InterPro" id="IPR029442">
    <property type="entry name" value="GyrI-like"/>
</dbReference>
<dbReference type="OrthoDB" id="64208at2"/>
<protein>
    <submittedName>
        <fullName evidence="2">Effector-binding domain-containing protein</fullName>
    </submittedName>
</protein>
<accession>A0A3N4YKR3</accession>
<evidence type="ECO:0000313" key="2">
    <source>
        <dbReference type="EMBL" id="RPF20016.1"/>
    </source>
</evidence>
<dbReference type="SUPFAM" id="SSF55136">
    <property type="entry name" value="Probable bacterial effector-binding domain"/>
    <property type="match status" value="1"/>
</dbReference>
<dbReference type="RefSeq" id="WP_123813241.1">
    <property type="nucleotide sequence ID" value="NZ_RKQZ01000001.1"/>
</dbReference>
<evidence type="ECO:0000313" key="3">
    <source>
        <dbReference type="Proteomes" id="UP000280501"/>
    </source>
</evidence>
<organism evidence="2 3">
    <name type="scientific">Myceligenerans xiligouense</name>
    <dbReference type="NCBI Taxonomy" id="253184"/>
    <lineage>
        <taxon>Bacteria</taxon>
        <taxon>Bacillati</taxon>
        <taxon>Actinomycetota</taxon>
        <taxon>Actinomycetes</taxon>
        <taxon>Micrococcales</taxon>
        <taxon>Promicromonosporaceae</taxon>
        <taxon>Myceligenerans</taxon>
    </lineage>
</organism>
<comment type="caution">
    <text evidence="2">The sequence shown here is derived from an EMBL/GenBank/DDBJ whole genome shotgun (WGS) entry which is preliminary data.</text>
</comment>
<dbReference type="Pfam" id="PF06445">
    <property type="entry name" value="GyrI-like"/>
    <property type="match status" value="1"/>
</dbReference>